<dbReference type="GeneTree" id="ENSGT00390000015252"/>
<feature type="compositionally biased region" description="Basic residues" evidence="2">
    <location>
        <begin position="27"/>
        <end position="37"/>
    </location>
</feature>
<evidence type="ECO:0000313" key="3">
    <source>
        <dbReference type="Ensembl" id="ENSPEMP00000016555.2"/>
    </source>
</evidence>
<evidence type="ECO:0000256" key="2">
    <source>
        <dbReference type="SAM" id="MobiDB-lite"/>
    </source>
</evidence>
<organism evidence="3 4">
    <name type="scientific">Peromyscus maniculatus bairdii</name>
    <name type="common">Prairie deer mouse</name>
    <dbReference type="NCBI Taxonomy" id="230844"/>
    <lineage>
        <taxon>Eukaryota</taxon>
        <taxon>Metazoa</taxon>
        <taxon>Chordata</taxon>
        <taxon>Craniata</taxon>
        <taxon>Vertebrata</taxon>
        <taxon>Euteleostomi</taxon>
        <taxon>Mammalia</taxon>
        <taxon>Eutheria</taxon>
        <taxon>Euarchontoglires</taxon>
        <taxon>Glires</taxon>
        <taxon>Rodentia</taxon>
        <taxon>Myomorpha</taxon>
        <taxon>Muroidea</taxon>
        <taxon>Cricetidae</taxon>
        <taxon>Neotominae</taxon>
        <taxon>Peromyscus</taxon>
    </lineage>
</organism>
<feature type="region of interest" description="Disordered" evidence="2">
    <location>
        <begin position="1"/>
        <end position="50"/>
    </location>
</feature>
<reference evidence="3 4" key="1">
    <citation type="submission" date="2018-10" db="EMBL/GenBank/DDBJ databases">
        <title>Improved assembly of the deer mouse Peromyscus maniculatus genome.</title>
        <authorList>
            <person name="Lassance J.-M."/>
            <person name="Hoekstra H.E."/>
        </authorList>
    </citation>
    <scope>NUCLEOTIDE SEQUENCE [LARGE SCALE GENOMIC DNA]</scope>
</reference>
<feature type="compositionally biased region" description="Low complexity" evidence="2">
    <location>
        <begin position="461"/>
        <end position="471"/>
    </location>
</feature>
<keyword evidence="1" id="KW-0175">Coiled coil</keyword>
<accession>A0A8C8VWR5</accession>
<dbReference type="PANTHER" id="PTHR31866:SF1">
    <property type="entry name" value="GENE 4779-RELATED"/>
    <property type="match status" value="1"/>
</dbReference>
<reference evidence="3" key="2">
    <citation type="submission" date="2025-08" db="UniProtKB">
        <authorList>
            <consortium name="Ensembl"/>
        </authorList>
    </citation>
    <scope>IDENTIFICATION</scope>
</reference>
<dbReference type="Pfam" id="PF15483">
    <property type="entry name" value="DUF4641"/>
    <property type="match status" value="1"/>
</dbReference>
<evidence type="ECO:0000256" key="1">
    <source>
        <dbReference type="SAM" id="Coils"/>
    </source>
</evidence>
<protein>
    <submittedName>
        <fullName evidence="3">Predicted gene 4779</fullName>
    </submittedName>
</protein>
<feature type="region of interest" description="Disordered" evidence="2">
    <location>
        <begin position="111"/>
        <end position="172"/>
    </location>
</feature>
<evidence type="ECO:0000313" key="4">
    <source>
        <dbReference type="Proteomes" id="UP000694547"/>
    </source>
</evidence>
<feature type="region of interest" description="Disordered" evidence="2">
    <location>
        <begin position="385"/>
        <end position="472"/>
    </location>
</feature>
<proteinExistence type="predicted"/>
<feature type="region of interest" description="Disordered" evidence="2">
    <location>
        <begin position="221"/>
        <end position="353"/>
    </location>
</feature>
<feature type="coiled-coil region" evidence="1">
    <location>
        <begin position="500"/>
        <end position="527"/>
    </location>
</feature>
<dbReference type="Proteomes" id="UP000694547">
    <property type="component" value="Chromosome X"/>
</dbReference>
<dbReference type="Ensembl" id="ENSPEMT00000020867.2">
    <property type="protein sequence ID" value="ENSPEMP00000016555.2"/>
    <property type="gene ID" value="ENSPEMG00000015753.2"/>
</dbReference>
<keyword evidence="4" id="KW-1185">Reference proteome</keyword>
<name>A0A8C8VWR5_PERMB</name>
<sequence length="527" mass="56277">MSSPDEVSVRGSGFGPESGEHSEGRRRFSHGSPRRHGLGPGSEDKTCLPVSKTFQYDSWLDRDEMEGRSVVWGCEGRPGTPVDERGDSLDFVPQLTIEGTSFGQHVANREAWGVRRHPSPKSGPAEPLGIWGDSDAGTSRRGMRPPTSVEGKQVSASQQHPRGLGRGRAWVTPRRGATSRIIASEDFQFLSSDPESSDEFSETELMRVTICLKEGGQAKSTGLTELEDTGRRTNVRGRGSFVHMPPSLLVTTPRGLSSGGEKQALGELEGSLSKKKPSGVWGKEGSRPSYPGAAVASSAAAPAPVASASGASPTKTSPRKKGAAKEKPTQWDASRGSLGRTFPPWGQRLKSAPVEPATFPPISGVALLGKASKCSLPSGPKECKPFCTGKRSMARKTKESQPGAKEDNDPTRDPGLQAQLPTHRAEQPCTCTHRGEMSSGDPNTRAPQVAGNSQFLSLSQRSARPRAPAPAGDQDILVCPLLPAEEGEPVLQGTPGCPQCLMLRKEIEELKEQLAIMQALNEKFQDL</sequence>
<dbReference type="PANTHER" id="PTHR31866">
    <property type="entry name" value="GENE 4779-RELATED"/>
    <property type="match status" value="1"/>
</dbReference>
<feature type="compositionally biased region" description="Polar residues" evidence="2">
    <location>
        <begin position="440"/>
        <end position="460"/>
    </location>
</feature>
<dbReference type="AlphaFoldDB" id="A0A8C8VWR5"/>
<feature type="compositionally biased region" description="Low complexity" evidence="2">
    <location>
        <begin position="288"/>
        <end position="313"/>
    </location>
</feature>
<feature type="compositionally biased region" description="Basic and acidic residues" evidence="2">
    <location>
        <begin position="396"/>
        <end position="412"/>
    </location>
</feature>
<dbReference type="InterPro" id="IPR027822">
    <property type="entry name" value="DUF4641"/>
</dbReference>
<reference evidence="3" key="3">
    <citation type="submission" date="2025-09" db="UniProtKB">
        <authorList>
            <consortium name="Ensembl"/>
        </authorList>
    </citation>
    <scope>IDENTIFICATION</scope>
</reference>